<evidence type="ECO:0000313" key="2">
    <source>
        <dbReference type="Proteomes" id="UP001300871"/>
    </source>
</evidence>
<dbReference type="EMBL" id="JAQLGM010000001">
    <property type="protein sequence ID" value="MDB1998712.1"/>
    <property type="molecule type" value="Genomic_DNA"/>
</dbReference>
<gene>
    <name evidence="1" type="ORF">PM006_00640</name>
</gene>
<reference evidence="1" key="1">
    <citation type="submission" date="2023-01" db="EMBL/GenBank/DDBJ databases">
        <title>Human gut microbiome strain richness.</title>
        <authorList>
            <person name="Chen-Liaw A."/>
        </authorList>
    </citation>
    <scope>NUCLEOTIDE SEQUENCE</scope>
    <source>
        <strain evidence="1">B1_m1001713B170214d0_201011</strain>
    </source>
</reference>
<dbReference type="Proteomes" id="UP001300871">
    <property type="component" value="Unassembled WGS sequence"/>
</dbReference>
<protein>
    <submittedName>
        <fullName evidence="1">Uncharacterized protein</fullName>
    </submittedName>
</protein>
<organism evidence="1 2">
    <name type="scientific">Clostridium symbiosum</name>
    <name type="common">Bacteroides symbiosus</name>
    <dbReference type="NCBI Taxonomy" id="1512"/>
    <lineage>
        <taxon>Bacteria</taxon>
        <taxon>Bacillati</taxon>
        <taxon>Bacillota</taxon>
        <taxon>Clostridia</taxon>
        <taxon>Lachnospirales</taxon>
        <taxon>Lachnospiraceae</taxon>
        <taxon>Otoolea</taxon>
    </lineage>
</organism>
<accession>A0AAW6ARH2</accession>
<name>A0AAW6ARH2_CLOSY</name>
<comment type="caution">
    <text evidence="1">The sequence shown here is derived from an EMBL/GenBank/DDBJ whole genome shotgun (WGS) entry which is preliminary data.</text>
</comment>
<proteinExistence type="predicted"/>
<dbReference type="RefSeq" id="WP_150027538.1">
    <property type="nucleotide sequence ID" value="NZ_CACRUA010000081.1"/>
</dbReference>
<dbReference type="AlphaFoldDB" id="A0AAW6ARH2"/>
<dbReference type="GeneID" id="57968464"/>
<sequence>MRKKEFDILNEYGGRICDALGFNPTSNSTKPLYVANGLFRSCTGKTCDVKDIHEWIVSERRSNSKILTSAEIRDKYTDILVLGGDESIEALMEGRFSLEQIFNPDSTVYPSYRNSALNISSRWLIKERLNAEAWIGDFIFNILAYPINGKTSPAISLIQAALKNDDDDISRLIKPLITNSYKARVISLEVSAHDIIMNNSMTAIRRGFDNLAINMRHIGQADSSLLVLKRMVNLAMFSAFFYLVDVNYSIYAGDRIPLMLDSASNLDAIERASELSFISCKKSVEAYIVNILEDIIREDCLISDINSAEACREFLCYMALSQKNEDKNVRDAILHYFNIFLTDNLIPIKALAHALQLAIYTFTYSDTTPSDFCRVLGTKAGFVGPGGNAVKFKRLLVHRFLLETIVLSSINLSEMDDGIELRELGEILREQYGIIIGTDTDKDYLMLEKAKIAQDAPEDLRGELARNAHSIADMLITIGLAKRYADGVTIIGWGL</sequence>
<evidence type="ECO:0000313" key="1">
    <source>
        <dbReference type="EMBL" id="MDB1998712.1"/>
    </source>
</evidence>